<name>A0ACC1P2B2_9PEZI</name>
<dbReference type="Proteomes" id="UP001143856">
    <property type="component" value="Unassembled WGS sequence"/>
</dbReference>
<accession>A0ACC1P2B2</accession>
<evidence type="ECO:0000313" key="1">
    <source>
        <dbReference type="EMBL" id="KAJ2984848.1"/>
    </source>
</evidence>
<evidence type="ECO:0000313" key="2">
    <source>
        <dbReference type="Proteomes" id="UP001143856"/>
    </source>
</evidence>
<organism evidence="1 2">
    <name type="scientific">Xylaria curta</name>
    <dbReference type="NCBI Taxonomy" id="42375"/>
    <lineage>
        <taxon>Eukaryota</taxon>
        <taxon>Fungi</taxon>
        <taxon>Dikarya</taxon>
        <taxon>Ascomycota</taxon>
        <taxon>Pezizomycotina</taxon>
        <taxon>Sordariomycetes</taxon>
        <taxon>Xylariomycetidae</taxon>
        <taxon>Xylariales</taxon>
        <taxon>Xylariaceae</taxon>
        <taxon>Xylaria</taxon>
    </lineage>
</organism>
<keyword evidence="2" id="KW-1185">Reference proteome</keyword>
<comment type="caution">
    <text evidence="1">The sequence shown here is derived from an EMBL/GenBank/DDBJ whole genome shotgun (WGS) entry which is preliminary data.</text>
</comment>
<dbReference type="EMBL" id="JAPDGR010001214">
    <property type="protein sequence ID" value="KAJ2984848.1"/>
    <property type="molecule type" value="Genomic_DNA"/>
</dbReference>
<proteinExistence type="predicted"/>
<gene>
    <name evidence="1" type="ORF">NUW58_g5843</name>
</gene>
<protein>
    <submittedName>
        <fullName evidence="1">Uncharacterized protein</fullName>
    </submittedName>
</protein>
<sequence length="884" mass="93860">MTPAMQAAVGRGAPFSLPTVNPPCVPARHSPLLKPWQAESERLEHTDVAVGDGSVVCICATVVPPAPGTWIVTPYPSVAAPQAVDAGTVVVGAVTQGRGACCCVAERRRSTARCHSCACRSGHPLSSAIWAISRRRIGRPAGLETSPERGSFPLDHDGECKHVMTRYLSCIKRVKGVNDDECRNLAKSYLACRMDRRSFGSSLVRHNYGSTLENLKIGSHTRVMFQGFTGRQATANAKESIEWGTNIAGGVRPGFEGEHLGLPVLPTVRKAMEVLKPDATGIYVAAHQATAAIEEAIEAEVPLVVAVAEHIPLHDMIRVRVAEPSKSNGVDTGLITTYADTRDAEDTGQDKAGWGQFTRHHIRGFQPLPCFKPGKVGIVARSGTLSYETAASVLRSDLGQSMCIGVGGDILPGTTLRDGLQILAQDQDTEAIALVGEIGGEAEIEAADWIRDYYARTKTPKPIAAIIGGIEAVPGRIMGHAGAFTLPGEPSAKDKIVALQTAGCAIVNHPSRFGPVLRSLLDGSTIPKRGVGLPSSEAGFQRRSVHTAIRRPASSTTKGCTMQQIRPIYLTQSTAFDLLRQRGLPVVNSTSTPDEGPLLAVTLNRSTSSPCVIASPAANGSTIDLKKFDYSYRTGAEGLDISDIASQLGLDSSNNNVISSLRTIVTGLITLFSEKEAYLLQTHLTTPADAASKVAIVSARFGFDDAAHRSGGRQADIQALRDVSVEDAAEVEAEKDGIVYIKLPNGEKEGEIANIGTLVNGAGLAMNTVDAITRAGGRAANFLDTGGKATSETVKKSFEAILKDTRVKCIFVNIFGGLTLGDMIARGIILAFRDLKMGVPVVVRIRGTNEKEGQQIIADSGLPLFAFDDFDETAKKAIELAKRS</sequence>
<reference evidence="1" key="1">
    <citation type="submission" date="2022-10" db="EMBL/GenBank/DDBJ databases">
        <title>Genome Sequence of Xylaria curta.</title>
        <authorList>
            <person name="Buettner E."/>
        </authorList>
    </citation>
    <scope>NUCLEOTIDE SEQUENCE</scope>
    <source>
        <strain evidence="1">Babe10</strain>
    </source>
</reference>